<evidence type="ECO:0000256" key="3">
    <source>
        <dbReference type="ARBA" id="ARBA00022723"/>
    </source>
</evidence>
<name>A0ABU8XDU8_9BURK</name>
<dbReference type="EC" id="1.13.-.-" evidence="7"/>
<keyword evidence="3" id="KW-0479">Metal-binding</keyword>
<sequence>MTTPTTNSRLPTYFISHGGGPWPWMKKEMGNAYTRLEASLADMPRQIGRKPRAILMVSAHWEEPAFTVQANPKPPMIYDYGGFPAHTYQVHYDAPGAPDLALRVKQLIEGAGLPAAIDAERGFDHGAFSPMAAIYPDAEVPMVQLSLRRGLDPAEHVALGRALAPLRDEDVLIIGSGLSYHNLRNFGPQAHGVSKAFDDWLEEAVVEGAPAKRAEQLANWATAPSARAAHPREEHLIPLMVAVGAAEAEEGVRVYHEDAFMGGLVVSSYRFGAAANA</sequence>
<evidence type="ECO:0000256" key="1">
    <source>
        <dbReference type="ARBA" id="ARBA00001947"/>
    </source>
</evidence>
<comment type="similarity">
    <text evidence="2">Belongs to the DODA-type extradiol aromatic ring-opening dioxygenase family.</text>
</comment>
<protein>
    <submittedName>
        <fullName evidence="7">Class III extradiol ring-cleavage dioxygenase</fullName>
        <ecNumber evidence="7">1.13.-.-</ecNumber>
    </submittedName>
</protein>
<comment type="cofactor">
    <cofactor evidence="1">
        <name>Zn(2+)</name>
        <dbReference type="ChEBI" id="CHEBI:29105"/>
    </cofactor>
</comment>
<keyword evidence="8" id="KW-1185">Reference proteome</keyword>
<dbReference type="InterPro" id="IPR014436">
    <property type="entry name" value="Extradiol_dOase_DODA"/>
</dbReference>
<keyword evidence="7" id="KW-0223">Dioxygenase</keyword>
<dbReference type="RefSeq" id="WP_340336923.1">
    <property type="nucleotide sequence ID" value="NZ_JBBKZS010000008.1"/>
</dbReference>
<dbReference type="Pfam" id="PF02900">
    <property type="entry name" value="LigB"/>
    <property type="match status" value="1"/>
</dbReference>
<keyword evidence="5 7" id="KW-0560">Oxidoreductase</keyword>
<evidence type="ECO:0000259" key="6">
    <source>
        <dbReference type="Pfam" id="PF02900"/>
    </source>
</evidence>
<dbReference type="PANTHER" id="PTHR30096:SF0">
    <property type="entry name" value="4,5-DOPA DIOXYGENASE EXTRADIOL-LIKE PROTEIN"/>
    <property type="match status" value="1"/>
</dbReference>
<dbReference type="PANTHER" id="PTHR30096">
    <property type="entry name" value="4,5-DOPA DIOXYGENASE EXTRADIOL-LIKE PROTEIN"/>
    <property type="match status" value="1"/>
</dbReference>
<dbReference type="CDD" id="cd07363">
    <property type="entry name" value="45_DOPA_Dioxygenase"/>
    <property type="match status" value="1"/>
</dbReference>
<dbReference type="InterPro" id="IPR004183">
    <property type="entry name" value="Xdiol_dOase_suB"/>
</dbReference>
<dbReference type="EMBL" id="JBBKZS010000008">
    <property type="protein sequence ID" value="MEJ8856852.1"/>
    <property type="molecule type" value="Genomic_DNA"/>
</dbReference>
<keyword evidence="4" id="KW-0862">Zinc</keyword>
<proteinExistence type="inferred from homology"/>
<dbReference type="Proteomes" id="UP001367030">
    <property type="component" value="Unassembled WGS sequence"/>
</dbReference>
<dbReference type="SUPFAM" id="SSF53213">
    <property type="entry name" value="LigB-like"/>
    <property type="match status" value="1"/>
</dbReference>
<reference evidence="7 8" key="1">
    <citation type="submission" date="2024-03" db="EMBL/GenBank/DDBJ databases">
        <title>Novel species of the genus Variovorax.</title>
        <authorList>
            <person name="Liu Q."/>
            <person name="Xin Y.-H."/>
        </authorList>
    </citation>
    <scope>NUCLEOTIDE SEQUENCE [LARGE SCALE GENOMIC DNA]</scope>
    <source>
        <strain evidence="7 8">KACC 18901</strain>
    </source>
</reference>
<evidence type="ECO:0000256" key="2">
    <source>
        <dbReference type="ARBA" id="ARBA00007581"/>
    </source>
</evidence>
<organism evidence="7 8">
    <name type="scientific">Variovorax robiniae</name>
    <dbReference type="NCBI Taxonomy" id="1836199"/>
    <lineage>
        <taxon>Bacteria</taxon>
        <taxon>Pseudomonadati</taxon>
        <taxon>Pseudomonadota</taxon>
        <taxon>Betaproteobacteria</taxon>
        <taxon>Burkholderiales</taxon>
        <taxon>Comamonadaceae</taxon>
        <taxon>Variovorax</taxon>
    </lineage>
</organism>
<feature type="domain" description="Extradiol ring-cleavage dioxygenase class III enzyme subunit B" evidence="6">
    <location>
        <begin position="48"/>
        <end position="259"/>
    </location>
</feature>
<evidence type="ECO:0000313" key="7">
    <source>
        <dbReference type="EMBL" id="MEJ8856852.1"/>
    </source>
</evidence>
<dbReference type="GO" id="GO:0051213">
    <property type="term" value="F:dioxygenase activity"/>
    <property type="evidence" value="ECO:0007669"/>
    <property type="project" value="UniProtKB-KW"/>
</dbReference>
<comment type="caution">
    <text evidence="7">The sequence shown here is derived from an EMBL/GenBank/DDBJ whole genome shotgun (WGS) entry which is preliminary data.</text>
</comment>
<evidence type="ECO:0000256" key="4">
    <source>
        <dbReference type="ARBA" id="ARBA00022833"/>
    </source>
</evidence>
<dbReference type="Gene3D" id="3.40.830.10">
    <property type="entry name" value="LigB-like"/>
    <property type="match status" value="1"/>
</dbReference>
<gene>
    <name evidence="7" type="ORF">WKW79_19915</name>
</gene>
<evidence type="ECO:0000256" key="5">
    <source>
        <dbReference type="ARBA" id="ARBA00023002"/>
    </source>
</evidence>
<accession>A0ABU8XDU8</accession>
<dbReference type="PIRSF" id="PIRSF006157">
    <property type="entry name" value="Doxgns_DODA"/>
    <property type="match status" value="1"/>
</dbReference>
<evidence type="ECO:0000313" key="8">
    <source>
        <dbReference type="Proteomes" id="UP001367030"/>
    </source>
</evidence>